<organism evidence="3 4">
    <name type="scientific">Pontibacter virosus</name>
    <dbReference type="NCBI Taxonomy" id="1765052"/>
    <lineage>
        <taxon>Bacteria</taxon>
        <taxon>Pseudomonadati</taxon>
        <taxon>Bacteroidota</taxon>
        <taxon>Cytophagia</taxon>
        <taxon>Cytophagales</taxon>
        <taxon>Hymenobacteraceae</taxon>
        <taxon>Pontibacter</taxon>
    </lineage>
</organism>
<proteinExistence type="predicted"/>
<evidence type="ECO:0000313" key="4">
    <source>
        <dbReference type="Proteomes" id="UP000245466"/>
    </source>
</evidence>
<dbReference type="Proteomes" id="UP000245466">
    <property type="component" value="Unassembled WGS sequence"/>
</dbReference>
<evidence type="ECO:0000256" key="1">
    <source>
        <dbReference type="SAM" id="MobiDB-lite"/>
    </source>
</evidence>
<evidence type="ECO:0000313" key="3">
    <source>
        <dbReference type="EMBL" id="PVY40921.1"/>
    </source>
</evidence>
<dbReference type="OrthoDB" id="1453786at2"/>
<protein>
    <submittedName>
        <fullName evidence="3">Conjugative transposon TraM protein</fullName>
    </submittedName>
</protein>
<reference evidence="3 4" key="1">
    <citation type="submission" date="2018-04" db="EMBL/GenBank/DDBJ databases">
        <title>Genomic Encyclopedia of Type Strains, Phase IV (KMG-IV): sequencing the most valuable type-strain genomes for metagenomic binning, comparative biology and taxonomic classification.</title>
        <authorList>
            <person name="Goeker M."/>
        </authorList>
    </citation>
    <scope>NUCLEOTIDE SEQUENCE [LARGE SCALE GENOMIC DNA]</scope>
    <source>
        <strain evidence="3 4">DSM 100231</strain>
    </source>
</reference>
<comment type="caution">
    <text evidence="3">The sequence shown here is derived from an EMBL/GenBank/DDBJ whole genome shotgun (WGS) entry which is preliminary data.</text>
</comment>
<feature type="region of interest" description="Disordered" evidence="1">
    <location>
        <begin position="150"/>
        <end position="173"/>
    </location>
</feature>
<dbReference type="InterPro" id="IPR022187">
    <property type="entry name" value="Conjug_transposon_TraM"/>
</dbReference>
<feature type="compositionally biased region" description="Polar residues" evidence="1">
    <location>
        <begin position="217"/>
        <end position="228"/>
    </location>
</feature>
<dbReference type="Pfam" id="PF12508">
    <property type="entry name" value="Transposon_TraM"/>
    <property type="match status" value="1"/>
</dbReference>
<sequence length="431" mass="45669">MNTPTEATLRQRKFFLVLPLLVFPFLTLAFWALGGGRGTPFTLPAATESGGLSLTLPDPQFKKAEELDKLRLYEQARRGLSKPGTDPERESPATAGLVSLEANALAAPELLGPTAALATGSAPESALLPTDPTETEINQRLAQLSALAAGTNPRTVAPTAPATALSAKPESRFSEDVSRLEGLMQRMGSPSAPNPEMQQMDALLERILDIQHPERVSGQNQETASQESPPTPVQGHDRQAAITLLGAPSPAARAQTDDVAAPAAVGFHVLETLQSPLGVGGNTVEAVMLSSQTLQPGSLVKLRLLEDLLLEGHRIPRGSFVYGTCRLRGERLAIEINSVLSGKTSFTVALAAYDLDGQEGLYIPGSNMQEAARQGAGRALQQSLQLPSLSPSVGVQAASAGMATARDMLIRQTRQVKVTVKAGHRLLLRNR</sequence>
<dbReference type="AlphaFoldDB" id="A0A2U1AX40"/>
<accession>A0A2U1AX40</accession>
<feature type="region of interest" description="Disordered" evidence="1">
    <location>
        <begin position="216"/>
        <end position="236"/>
    </location>
</feature>
<keyword evidence="4" id="KW-1185">Reference proteome</keyword>
<dbReference type="EMBL" id="QEKI01000006">
    <property type="protein sequence ID" value="PVY40921.1"/>
    <property type="molecule type" value="Genomic_DNA"/>
</dbReference>
<dbReference type="NCBIfam" id="TIGR03779">
    <property type="entry name" value="Bac_Flav_CT_M"/>
    <property type="match status" value="1"/>
</dbReference>
<evidence type="ECO:0000259" key="2">
    <source>
        <dbReference type="Pfam" id="PF12508"/>
    </source>
</evidence>
<feature type="compositionally biased region" description="Low complexity" evidence="1">
    <location>
        <begin position="151"/>
        <end position="168"/>
    </location>
</feature>
<dbReference type="RefSeq" id="WP_116543648.1">
    <property type="nucleotide sequence ID" value="NZ_QEKI01000006.1"/>
</dbReference>
<feature type="domain" description="Conjugative transposon TraM C-terminal" evidence="2">
    <location>
        <begin position="284"/>
        <end position="429"/>
    </location>
</feature>
<gene>
    <name evidence="3" type="ORF">C8E01_106263</name>
</gene>
<dbReference type="InterPro" id="IPR055407">
    <property type="entry name" value="TraM_C"/>
</dbReference>
<name>A0A2U1AX40_9BACT</name>